<keyword evidence="2 7" id="KW-0812">Transmembrane</keyword>
<keyword evidence="3 7" id="KW-1133">Transmembrane helix</keyword>
<accession>A0AAN6IBI8</accession>
<proteinExistence type="inferred from homology"/>
<evidence type="ECO:0000256" key="1">
    <source>
        <dbReference type="ARBA" id="ARBA00004141"/>
    </source>
</evidence>
<comment type="similarity">
    <text evidence="5">Belongs to the SAT4 family.</text>
</comment>
<gene>
    <name evidence="9" type="ORF">EDD36DRAFT_466948</name>
</gene>
<dbReference type="EMBL" id="MU404357">
    <property type="protein sequence ID" value="KAI1610945.1"/>
    <property type="molecule type" value="Genomic_DNA"/>
</dbReference>
<evidence type="ECO:0000256" key="6">
    <source>
        <dbReference type="SAM" id="MobiDB-lite"/>
    </source>
</evidence>
<feature type="transmembrane region" description="Helical" evidence="7">
    <location>
        <begin position="85"/>
        <end position="106"/>
    </location>
</feature>
<sequence length="331" mass="36535">MAGVQPESTLVCAGVFTGLAIIFSTLRLYSRIFIVRAVRVDDILLGVAVMCSMALTVLIIFQAYNGLGVHQDTLSNDEVFNFLKGLYGGSIVYSIGMLFTQTTFLFQYRNFFIGKWLRRSTDAMIVIVTLEGIATTLAVAFQCLPVGTQSIWNPYAPPAKCINYVAFWFFSALFNVFSSLIIWALPLPLIKSLQLPKRQKRWLLLVFALGFFTCLASGLRIRGLYISVQHAENDTSFYYTAAATWSSLEINVGIICSCLPTIKPIVDRVFPELLREPTRPVPPLGGVDHSVRRNGAGVLLANNCVPLTDKSLGTSAESSSVPTPKRQIEDV</sequence>
<keyword evidence="10" id="KW-1185">Reference proteome</keyword>
<keyword evidence="4 7" id="KW-0472">Membrane</keyword>
<dbReference type="InterPro" id="IPR052337">
    <property type="entry name" value="SAT4-like"/>
</dbReference>
<evidence type="ECO:0000256" key="4">
    <source>
        <dbReference type="ARBA" id="ARBA00023136"/>
    </source>
</evidence>
<evidence type="ECO:0000256" key="5">
    <source>
        <dbReference type="ARBA" id="ARBA00038359"/>
    </source>
</evidence>
<evidence type="ECO:0000313" key="10">
    <source>
        <dbReference type="Proteomes" id="UP001203852"/>
    </source>
</evidence>
<feature type="transmembrane region" description="Helical" evidence="7">
    <location>
        <begin position="6"/>
        <end position="30"/>
    </location>
</feature>
<protein>
    <recommendedName>
        <fullName evidence="8">Rhodopsin domain-containing protein</fullName>
    </recommendedName>
</protein>
<dbReference type="PANTHER" id="PTHR33048:SF47">
    <property type="entry name" value="INTEGRAL MEMBRANE PROTEIN-RELATED"/>
    <property type="match status" value="1"/>
</dbReference>
<feature type="transmembrane region" description="Helical" evidence="7">
    <location>
        <begin position="42"/>
        <end position="65"/>
    </location>
</feature>
<evidence type="ECO:0000259" key="8">
    <source>
        <dbReference type="Pfam" id="PF20684"/>
    </source>
</evidence>
<dbReference type="PANTHER" id="PTHR33048">
    <property type="entry name" value="PTH11-LIKE INTEGRAL MEMBRANE PROTEIN (AFU_ORTHOLOGUE AFUA_5G11245)"/>
    <property type="match status" value="1"/>
</dbReference>
<evidence type="ECO:0000313" key="9">
    <source>
        <dbReference type="EMBL" id="KAI1610945.1"/>
    </source>
</evidence>
<feature type="compositionally biased region" description="Polar residues" evidence="6">
    <location>
        <begin position="312"/>
        <end position="322"/>
    </location>
</feature>
<organism evidence="9 10">
    <name type="scientific">Exophiala viscosa</name>
    <dbReference type="NCBI Taxonomy" id="2486360"/>
    <lineage>
        <taxon>Eukaryota</taxon>
        <taxon>Fungi</taxon>
        <taxon>Dikarya</taxon>
        <taxon>Ascomycota</taxon>
        <taxon>Pezizomycotina</taxon>
        <taxon>Eurotiomycetes</taxon>
        <taxon>Chaetothyriomycetidae</taxon>
        <taxon>Chaetothyriales</taxon>
        <taxon>Herpotrichiellaceae</taxon>
        <taxon>Exophiala</taxon>
    </lineage>
</organism>
<dbReference type="InterPro" id="IPR049326">
    <property type="entry name" value="Rhodopsin_dom_fungi"/>
</dbReference>
<evidence type="ECO:0000256" key="2">
    <source>
        <dbReference type="ARBA" id="ARBA00022692"/>
    </source>
</evidence>
<feature type="domain" description="Rhodopsin" evidence="8">
    <location>
        <begin position="26"/>
        <end position="267"/>
    </location>
</feature>
<feature type="transmembrane region" description="Helical" evidence="7">
    <location>
        <begin position="202"/>
        <end position="221"/>
    </location>
</feature>
<dbReference type="AlphaFoldDB" id="A0AAN6IBI8"/>
<comment type="caution">
    <text evidence="9">The sequence shown here is derived from an EMBL/GenBank/DDBJ whole genome shotgun (WGS) entry which is preliminary data.</text>
</comment>
<feature type="region of interest" description="Disordered" evidence="6">
    <location>
        <begin position="312"/>
        <end position="331"/>
    </location>
</feature>
<feature type="transmembrane region" description="Helical" evidence="7">
    <location>
        <begin position="167"/>
        <end position="190"/>
    </location>
</feature>
<evidence type="ECO:0000256" key="7">
    <source>
        <dbReference type="SAM" id="Phobius"/>
    </source>
</evidence>
<feature type="transmembrane region" description="Helical" evidence="7">
    <location>
        <begin position="126"/>
        <end position="147"/>
    </location>
</feature>
<reference evidence="9" key="1">
    <citation type="journal article" date="2022" name="bioRxiv">
        <title>Deciphering the potential niche of two novel black yeast fungi from a biological soil crust based on their genomes, phenotypes, and melanin regulation.</title>
        <authorList>
            <consortium name="DOE Joint Genome Institute"/>
            <person name="Carr E.C."/>
            <person name="Barton Q."/>
            <person name="Grambo S."/>
            <person name="Sullivan M."/>
            <person name="Renfro C.M."/>
            <person name="Kuo A."/>
            <person name="Pangilinan J."/>
            <person name="Lipzen A."/>
            <person name="Keymanesh K."/>
            <person name="Savage E."/>
            <person name="Barry K."/>
            <person name="Grigoriev I.V."/>
            <person name="Riekhof W.R."/>
            <person name="Harris S.S."/>
        </authorList>
    </citation>
    <scope>NUCLEOTIDE SEQUENCE</scope>
    <source>
        <strain evidence="9">JF 03-4F</strain>
    </source>
</reference>
<dbReference type="Proteomes" id="UP001203852">
    <property type="component" value="Unassembled WGS sequence"/>
</dbReference>
<dbReference type="GO" id="GO:0016020">
    <property type="term" value="C:membrane"/>
    <property type="evidence" value="ECO:0007669"/>
    <property type="project" value="UniProtKB-SubCell"/>
</dbReference>
<evidence type="ECO:0000256" key="3">
    <source>
        <dbReference type="ARBA" id="ARBA00022989"/>
    </source>
</evidence>
<dbReference type="Pfam" id="PF20684">
    <property type="entry name" value="Fung_rhodopsin"/>
    <property type="match status" value="1"/>
</dbReference>
<name>A0AAN6IBI8_9EURO</name>
<comment type="subcellular location">
    <subcellularLocation>
        <location evidence="1">Membrane</location>
        <topology evidence="1">Multi-pass membrane protein</topology>
    </subcellularLocation>
</comment>